<dbReference type="InterPro" id="IPR050838">
    <property type="entry name" value="Ketopantoate_reductase"/>
</dbReference>
<evidence type="ECO:0000313" key="13">
    <source>
        <dbReference type="EMBL" id="KFD17580.1"/>
    </source>
</evidence>
<dbReference type="InterPro" id="IPR013332">
    <property type="entry name" value="KPR_N"/>
</dbReference>
<accession>A0A085JAT4</accession>
<organism evidence="13 14">
    <name type="scientific">Tatumella ptyseos ATCC 33301</name>
    <dbReference type="NCBI Taxonomy" id="1005995"/>
    <lineage>
        <taxon>Bacteria</taxon>
        <taxon>Pseudomonadati</taxon>
        <taxon>Pseudomonadota</taxon>
        <taxon>Gammaproteobacteria</taxon>
        <taxon>Enterobacterales</taxon>
        <taxon>Erwiniaceae</taxon>
        <taxon>Tatumella</taxon>
    </lineage>
</organism>
<protein>
    <recommendedName>
        <fullName evidence="4 10">2-dehydropantoate 2-reductase</fullName>
        <ecNumber evidence="3 10">1.1.1.169</ecNumber>
    </recommendedName>
    <alternativeName>
        <fullName evidence="8 10">Ketopantoate reductase</fullName>
    </alternativeName>
</protein>
<dbReference type="UniPathway" id="UPA00028">
    <property type="reaction ID" value="UER00004"/>
</dbReference>
<evidence type="ECO:0000256" key="4">
    <source>
        <dbReference type="ARBA" id="ARBA00019465"/>
    </source>
</evidence>
<evidence type="ECO:0000256" key="5">
    <source>
        <dbReference type="ARBA" id="ARBA00022655"/>
    </source>
</evidence>
<dbReference type="InterPro" id="IPR008927">
    <property type="entry name" value="6-PGluconate_DH-like_C_sf"/>
</dbReference>
<dbReference type="Pfam" id="PF08546">
    <property type="entry name" value="ApbA_C"/>
    <property type="match status" value="1"/>
</dbReference>
<dbReference type="NCBIfam" id="NF005087">
    <property type="entry name" value="PRK06522.1-1"/>
    <property type="match status" value="1"/>
</dbReference>
<evidence type="ECO:0000256" key="9">
    <source>
        <dbReference type="ARBA" id="ARBA00048793"/>
    </source>
</evidence>
<feature type="domain" description="Ketopantoate reductase C-terminal" evidence="12">
    <location>
        <begin position="192"/>
        <end position="313"/>
    </location>
</feature>
<dbReference type="SUPFAM" id="SSF51735">
    <property type="entry name" value="NAD(P)-binding Rossmann-fold domains"/>
    <property type="match status" value="1"/>
</dbReference>
<dbReference type="PANTHER" id="PTHR43765:SF2">
    <property type="entry name" value="2-DEHYDROPANTOATE 2-REDUCTASE"/>
    <property type="match status" value="1"/>
</dbReference>
<comment type="caution">
    <text evidence="13">The sequence shown here is derived from an EMBL/GenBank/DDBJ whole genome shotgun (WGS) entry which is preliminary data.</text>
</comment>
<evidence type="ECO:0000256" key="10">
    <source>
        <dbReference type="RuleBase" id="RU362068"/>
    </source>
</evidence>
<dbReference type="EC" id="1.1.1.169" evidence="3 10"/>
<evidence type="ECO:0000256" key="3">
    <source>
        <dbReference type="ARBA" id="ARBA00013014"/>
    </source>
</evidence>
<evidence type="ECO:0000256" key="7">
    <source>
        <dbReference type="ARBA" id="ARBA00023002"/>
    </source>
</evidence>
<dbReference type="PANTHER" id="PTHR43765">
    <property type="entry name" value="2-DEHYDROPANTOATE 2-REDUCTASE-RELATED"/>
    <property type="match status" value="1"/>
</dbReference>
<dbReference type="AlphaFoldDB" id="A0A085JAT4"/>
<comment type="pathway">
    <text evidence="1 10">Cofactor biosynthesis; (R)-pantothenate biosynthesis; (R)-pantoate from 3-methyl-2-oxobutanoate: step 2/2.</text>
</comment>
<reference evidence="13 14" key="1">
    <citation type="submission" date="2014-05" db="EMBL/GenBank/DDBJ databases">
        <title>ATOL: Assembling a taxonomically balanced genome-scale reconstruction of the evolutionary history of the Enterobacteriaceae.</title>
        <authorList>
            <person name="Plunkett G.III."/>
            <person name="Neeno-Eckwall E.C."/>
            <person name="Glasner J.D."/>
            <person name="Perna N.T."/>
        </authorList>
    </citation>
    <scope>NUCLEOTIDE SEQUENCE [LARGE SCALE GENOMIC DNA]</scope>
    <source>
        <strain evidence="13 14">ATCC 33301</strain>
    </source>
</reference>
<dbReference type="GO" id="GO:0015940">
    <property type="term" value="P:pantothenate biosynthetic process"/>
    <property type="evidence" value="ECO:0007669"/>
    <property type="project" value="UniProtKB-UniPathway"/>
</dbReference>
<dbReference type="Gene3D" id="3.40.50.720">
    <property type="entry name" value="NAD(P)-binding Rossmann-like Domain"/>
    <property type="match status" value="1"/>
</dbReference>
<name>A0A085JAT4_9GAMM</name>
<dbReference type="GO" id="GO:0050661">
    <property type="term" value="F:NADP binding"/>
    <property type="evidence" value="ECO:0007669"/>
    <property type="project" value="TreeGrafter"/>
</dbReference>
<dbReference type="InterPro" id="IPR036291">
    <property type="entry name" value="NAD(P)-bd_dom_sf"/>
</dbReference>
<proteinExistence type="inferred from homology"/>
<evidence type="ECO:0000256" key="2">
    <source>
        <dbReference type="ARBA" id="ARBA00007870"/>
    </source>
</evidence>
<gene>
    <name evidence="13" type="primary">panE</name>
    <name evidence="13" type="ORF">GTPT_2987</name>
</gene>
<keyword evidence="6 10" id="KW-0521">NADP</keyword>
<evidence type="ECO:0000259" key="11">
    <source>
        <dbReference type="Pfam" id="PF02558"/>
    </source>
</evidence>
<dbReference type="InterPro" id="IPR013328">
    <property type="entry name" value="6PGD_dom2"/>
</dbReference>
<evidence type="ECO:0000313" key="14">
    <source>
        <dbReference type="Proteomes" id="UP000028602"/>
    </source>
</evidence>
<comment type="catalytic activity">
    <reaction evidence="9 10">
        <text>(R)-pantoate + NADP(+) = 2-dehydropantoate + NADPH + H(+)</text>
        <dbReference type="Rhea" id="RHEA:16233"/>
        <dbReference type="ChEBI" id="CHEBI:11561"/>
        <dbReference type="ChEBI" id="CHEBI:15378"/>
        <dbReference type="ChEBI" id="CHEBI:15980"/>
        <dbReference type="ChEBI" id="CHEBI:57783"/>
        <dbReference type="ChEBI" id="CHEBI:58349"/>
        <dbReference type="EC" id="1.1.1.169"/>
    </reaction>
</comment>
<dbReference type="InterPro" id="IPR013752">
    <property type="entry name" value="KPA_reductase"/>
</dbReference>
<dbReference type="Gene3D" id="1.10.1040.10">
    <property type="entry name" value="N-(1-d-carboxylethyl)-l-norvaline Dehydrogenase, domain 2"/>
    <property type="match status" value="1"/>
</dbReference>
<comment type="similarity">
    <text evidence="2 10">Belongs to the ketopantoate reductase family.</text>
</comment>
<evidence type="ECO:0000259" key="12">
    <source>
        <dbReference type="Pfam" id="PF08546"/>
    </source>
</evidence>
<dbReference type="InterPro" id="IPR003710">
    <property type="entry name" value="ApbA"/>
</dbReference>
<evidence type="ECO:0000256" key="1">
    <source>
        <dbReference type="ARBA" id="ARBA00004994"/>
    </source>
</evidence>
<dbReference type="Proteomes" id="UP000028602">
    <property type="component" value="Unassembled WGS sequence"/>
</dbReference>
<dbReference type="GO" id="GO:0005737">
    <property type="term" value="C:cytoplasm"/>
    <property type="evidence" value="ECO:0007669"/>
    <property type="project" value="TreeGrafter"/>
</dbReference>
<keyword evidence="14" id="KW-1185">Reference proteome</keyword>
<keyword evidence="7 10" id="KW-0560">Oxidoreductase</keyword>
<dbReference type="GO" id="GO:0008677">
    <property type="term" value="F:2-dehydropantoate 2-reductase activity"/>
    <property type="evidence" value="ECO:0007669"/>
    <property type="project" value="UniProtKB-EC"/>
</dbReference>
<dbReference type="EMBL" id="JMPR01000046">
    <property type="protein sequence ID" value="KFD17580.1"/>
    <property type="molecule type" value="Genomic_DNA"/>
</dbReference>
<dbReference type="SUPFAM" id="SSF48179">
    <property type="entry name" value="6-phosphogluconate dehydrogenase C-terminal domain-like"/>
    <property type="match status" value="1"/>
</dbReference>
<keyword evidence="5 10" id="KW-0566">Pantothenate biosynthesis</keyword>
<dbReference type="Pfam" id="PF02558">
    <property type="entry name" value="ApbA"/>
    <property type="match status" value="1"/>
</dbReference>
<comment type="function">
    <text evidence="10">Catalyzes the NADPH-dependent reduction of ketopantoate into pantoic acid.</text>
</comment>
<dbReference type="NCBIfam" id="TIGR00745">
    <property type="entry name" value="apbA_panE"/>
    <property type="match status" value="1"/>
</dbReference>
<sequence>MPEPENIRPGSENRYFCRRLSGVIMKITVLGCGALGQLWLSALHRQGHEVQGWLRNAHSGTHVHITAPDGEMHRHWFPANRQALLADCELLLVTLKAAQISSAVLQIQPLLPSRCIIVLMHNGMGVVDELPPLPQTVLRAITTHSAWRQQGRVIHVAHGVTHIGPVASNENHLSPLADLLHEALPEVAWHNDILPACWNKLAINCVINPLSIKYDCTNGELLQYGGEITTLCEEIAAVMNREGLHADARQLEQNVTHVMQNSAANYSSMLQDIRTGRTTETDYITGYLLRKAAGYGLAAPANRELYQRVKIKESANGHPKISAGLSGAWQ</sequence>
<dbReference type="eggNOG" id="COG1893">
    <property type="taxonomic scope" value="Bacteria"/>
</dbReference>
<evidence type="ECO:0000256" key="8">
    <source>
        <dbReference type="ARBA" id="ARBA00032024"/>
    </source>
</evidence>
<feature type="domain" description="Ketopantoate reductase N-terminal" evidence="11">
    <location>
        <begin position="27"/>
        <end position="166"/>
    </location>
</feature>
<evidence type="ECO:0000256" key="6">
    <source>
        <dbReference type="ARBA" id="ARBA00022857"/>
    </source>
</evidence>